<gene>
    <name evidence="1" type="primary">VMA13_1</name>
    <name evidence="1" type="ORF">LTR16_010594</name>
</gene>
<dbReference type="Proteomes" id="UP001357485">
    <property type="component" value="Unassembled WGS sequence"/>
</dbReference>
<dbReference type="InterPro" id="IPR016024">
    <property type="entry name" value="ARM-type_fold"/>
</dbReference>
<proteinExistence type="predicted"/>
<dbReference type="EMBL" id="JAVRRA010003056">
    <property type="protein sequence ID" value="KAK5276855.1"/>
    <property type="molecule type" value="Genomic_DNA"/>
</dbReference>
<protein>
    <submittedName>
        <fullName evidence="1">H(+)-transporting V1 sector ATPase subunit H</fullName>
    </submittedName>
</protein>
<feature type="non-terminal residue" evidence="1">
    <location>
        <position position="1"/>
    </location>
</feature>
<dbReference type="SUPFAM" id="SSF48371">
    <property type="entry name" value="ARM repeat"/>
    <property type="match status" value="1"/>
</dbReference>
<comment type="caution">
    <text evidence="1">The sequence shown here is derived from an EMBL/GenBank/DDBJ whole genome shotgun (WGS) entry which is preliminary data.</text>
</comment>
<dbReference type="InterPro" id="IPR011989">
    <property type="entry name" value="ARM-like"/>
</dbReference>
<dbReference type="Gene3D" id="1.25.10.10">
    <property type="entry name" value="Leucine-rich Repeat Variant"/>
    <property type="match status" value="1"/>
</dbReference>
<reference evidence="1 2" key="1">
    <citation type="submission" date="2023-08" db="EMBL/GenBank/DDBJ databases">
        <title>Black Yeasts Isolated from many extreme environments.</title>
        <authorList>
            <person name="Coleine C."/>
            <person name="Stajich J.E."/>
            <person name="Selbmann L."/>
        </authorList>
    </citation>
    <scope>NUCLEOTIDE SEQUENCE [LARGE SCALE GENOMIC DNA]</scope>
    <source>
        <strain evidence="1 2">CCFEE 536</strain>
    </source>
</reference>
<dbReference type="Pfam" id="PF03224">
    <property type="entry name" value="V-ATPase_H_N"/>
    <property type="match status" value="1"/>
</dbReference>
<dbReference type="InterPro" id="IPR004908">
    <property type="entry name" value="ATPase_V1-cplx_hsu"/>
</dbReference>
<evidence type="ECO:0000313" key="2">
    <source>
        <dbReference type="Proteomes" id="UP001357485"/>
    </source>
</evidence>
<keyword evidence="2" id="KW-1185">Reference proteome</keyword>
<evidence type="ECO:0000313" key="1">
    <source>
        <dbReference type="EMBL" id="KAK5276855.1"/>
    </source>
</evidence>
<organism evidence="1 2">
    <name type="scientific">Cryomyces antarcticus</name>
    <dbReference type="NCBI Taxonomy" id="329879"/>
    <lineage>
        <taxon>Eukaryota</taxon>
        <taxon>Fungi</taxon>
        <taxon>Dikarya</taxon>
        <taxon>Ascomycota</taxon>
        <taxon>Pezizomycotina</taxon>
        <taxon>Dothideomycetes</taxon>
        <taxon>Dothideomycetes incertae sedis</taxon>
        <taxon>Cryomyces</taxon>
    </lineage>
</organism>
<sequence length="153" mass="16401">SSNPEDPIPLLTSSVLTSLISNALVAQNKQSPQVDDALPKLYTYLATLAKSSDAGLQDIAVQEYSALLRTSKSKQLFWKQRKETLDPQVDILRNAAGAGKDTESTLWSGGASIRSATEAGLGGGVGIQLLYHVLMVIWQLSFEGRLVGKGLDE</sequence>
<name>A0ABR0M3Z4_9PEZI</name>
<accession>A0ABR0M3Z4</accession>